<dbReference type="SUPFAM" id="SSF49303">
    <property type="entry name" value="beta-Galactosidase/glucuronidase domain"/>
    <property type="match status" value="1"/>
</dbReference>
<dbReference type="Gene3D" id="2.60.40.10">
    <property type="entry name" value="Immunoglobulins"/>
    <property type="match status" value="1"/>
</dbReference>
<dbReference type="Gene3D" id="2.70.98.10">
    <property type="match status" value="1"/>
</dbReference>
<accession>A0A9D1JKL2</accession>
<dbReference type="InterPro" id="IPR006102">
    <property type="entry name" value="Ig-like_GH2"/>
</dbReference>
<dbReference type="SUPFAM" id="SSF51445">
    <property type="entry name" value="(Trans)glycosidases"/>
    <property type="match status" value="1"/>
</dbReference>
<evidence type="ECO:0000256" key="3">
    <source>
        <dbReference type="ARBA" id="ARBA00023295"/>
    </source>
</evidence>
<keyword evidence="3" id="KW-0326">Glycosidase</keyword>
<evidence type="ECO:0000256" key="2">
    <source>
        <dbReference type="ARBA" id="ARBA00022801"/>
    </source>
</evidence>
<feature type="domain" description="Glycoside hydrolase family 2 immunoglobulin-like beta-sandwich" evidence="5">
    <location>
        <begin position="131"/>
        <end position="231"/>
    </location>
</feature>
<dbReference type="GO" id="GO:0005975">
    <property type="term" value="P:carbohydrate metabolic process"/>
    <property type="evidence" value="ECO:0007669"/>
    <property type="project" value="InterPro"/>
</dbReference>
<protein>
    <recommendedName>
        <fullName evidence="9">Beta-galactosidase</fullName>
    </recommendedName>
</protein>
<evidence type="ECO:0000256" key="1">
    <source>
        <dbReference type="ARBA" id="ARBA00007401"/>
    </source>
</evidence>
<evidence type="ECO:0000256" key="4">
    <source>
        <dbReference type="SAM" id="MobiDB-lite"/>
    </source>
</evidence>
<comment type="caution">
    <text evidence="7">The sequence shown here is derived from an EMBL/GenBank/DDBJ whole genome shotgun (WGS) entry which is preliminary data.</text>
</comment>
<gene>
    <name evidence="7" type="ORF">IAB44_11645</name>
</gene>
<evidence type="ECO:0000259" key="5">
    <source>
        <dbReference type="Pfam" id="PF00703"/>
    </source>
</evidence>
<dbReference type="InterPro" id="IPR036156">
    <property type="entry name" value="Beta-gal/glucu_dom_sf"/>
</dbReference>
<dbReference type="InterPro" id="IPR008979">
    <property type="entry name" value="Galactose-bd-like_sf"/>
</dbReference>
<dbReference type="SUPFAM" id="SSF74650">
    <property type="entry name" value="Galactose mutarotase-like"/>
    <property type="match status" value="1"/>
</dbReference>
<dbReference type="Gene3D" id="2.60.120.260">
    <property type="entry name" value="Galactose-binding domain-like"/>
    <property type="match status" value="1"/>
</dbReference>
<feature type="domain" description="Glycoside hydrolase family 2 catalytic" evidence="6">
    <location>
        <begin position="235"/>
        <end position="445"/>
    </location>
</feature>
<reference evidence="7" key="1">
    <citation type="submission" date="2020-10" db="EMBL/GenBank/DDBJ databases">
        <authorList>
            <person name="Gilroy R."/>
        </authorList>
    </citation>
    <scope>NUCLEOTIDE SEQUENCE</scope>
    <source>
        <strain evidence="7">CHK190-19873</strain>
    </source>
</reference>
<reference evidence="7" key="2">
    <citation type="journal article" date="2021" name="PeerJ">
        <title>Extensive microbial diversity within the chicken gut microbiome revealed by metagenomics and culture.</title>
        <authorList>
            <person name="Gilroy R."/>
            <person name="Ravi A."/>
            <person name="Getino M."/>
            <person name="Pursley I."/>
            <person name="Horton D.L."/>
            <person name="Alikhan N.F."/>
            <person name="Baker D."/>
            <person name="Gharbi K."/>
            <person name="Hall N."/>
            <person name="Watson M."/>
            <person name="Adriaenssens E.M."/>
            <person name="Foster-Nyarko E."/>
            <person name="Jarju S."/>
            <person name="Secka A."/>
            <person name="Antonio M."/>
            <person name="Oren A."/>
            <person name="Chaudhuri R.R."/>
            <person name="La Ragione R."/>
            <person name="Hildebrand F."/>
            <person name="Pallen M.J."/>
        </authorList>
    </citation>
    <scope>NUCLEOTIDE SEQUENCE</scope>
    <source>
        <strain evidence="7">CHK190-19873</strain>
    </source>
</reference>
<dbReference type="Proteomes" id="UP000823935">
    <property type="component" value="Unassembled WGS sequence"/>
</dbReference>
<dbReference type="InterPro" id="IPR006103">
    <property type="entry name" value="Glyco_hydro_2_cat"/>
</dbReference>
<dbReference type="EMBL" id="DVIQ01000073">
    <property type="protein sequence ID" value="HIS32177.1"/>
    <property type="molecule type" value="Genomic_DNA"/>
</dbReference>
<evidence type="ECO:0008006" key="9">
    <source>
        <dbReference type="Google" id="ProtNLM"/>
    </source>
</evidence>
<dbReference type="InterPro" id="IPR017853">
    <property type="entry name" value="GH"/>
</dbReference>
<dbReference type="SUPFAM" id="SSF49785">
    <property type="entry name" value="Galactose-binding domain-like"/>
    <property type="match status" value="1"/>
</dbReference>
<dbReference type="InterPro" id="IPR013783">
    <property type="entry name" value="Ig-like_fold"/>
</dbReference>
<dbReference type="PANTHER" id="PTHR42732">
    <property type="entry name" value="BETA-GALACTOSIDASE"/>
    <property type="match status" value="1"/>
</dbReference>
<sequence length="967" mass="108281">MNSWRRFDRGLIPLPHRIMADEEPVQKLEGWKIEQEQGVWKASRQITAGDRENGGCFLRMHQVGCDTEVFLDGVKTAEHYGGYTDWDVPLEGKEGERTVTLCTRDGGGKLNPFEKAGTFGGVSLVRLPRTYLSEIQTKTEKEASWRLTVLAKLGGVTETDGLELSVCLEGENGRKALGKFPVESRDGSVRAVLECPAVREWDTEHPVLYELTLTLCRGGVLLEEARQKVGFAAVRVLGQQVYWNEQPLKLRGLCYREQPGLDEELLKKDLKRFKEAGVNYLRSLFYPFSSQLLGLCDQEGILVCQSASAFSVGRSGPPTQDLPDCRALYAGQFSELVRELRSHVSGLLISPGTECVWGSNFRVCASMARELAPELLLAFSYPMTIPAADLQPDVWCVQYVDWKQPFDVMYDHMEIGHANGSENEAGYVTGHARRQEKPVLHDLYAPLPFCNRDEIERDYGIHEFWGESIWRFQKKMEETPGALGGSVLGACDEDGSFSPLLEDCEWGILDKNHEPKPEYFHLKKAFEGWKTGIWPEDRDAADASREASGADDEAERSREACGDETGGPYRLTETPTHLTCQNGRFALAVSKTTGLLDGVWAGGEKVIENGPWLTAERLLPGEWEPEGQQMVQTAQGVRVHLTGRVKGVCRMEYRISLGTDGRLETAYTVTDRIRPLPPRVKAQIGLDPGGLDEFGISYVLPASMRRLEWKREGLWEDYPADHIGRTQGAAAAENRLDFESMKQHIRDAWVTDGAGTGLRIFSAEPLSIRMKEEAAPECLIDDRDEGIRYHGQWLTMEDGAGDRNGTETASRQKGDFLEYTFCGTGIRVYGPVDHIGGRYHIFVDGRPVKERGSAFPKPVEIAAASRGYEKRYQVLMGEALGLEPGTHTVKVEVLGEKAPGGNDTWVSVDFLEVIREEDGRRMRMNLNRDFNYGRLVRGNYMRPPVGMREGKTNRVTILLTAKEEPIR</sequence>
<dbReference type="Gene3D" id="3.20.20.80">
    <property type="entry name" value="Glycosidases"/>
    <property type="match status" value="1"/>
</dbReference>
<evidence type="ECO:0000313" key="7">
    <source>
        <dbReference type="EMBL" id="HIS32177.1"/>
    </source>
</evidence>
<dbReference type="AlphaFoldDB" id="A0A9D1JKL2"/>
<dbReference type="Pfam" id="PF02836">
    <property type="entry name" value="Glyco_hydro_2_C"/>
    <property type="match status" value="1"/>
</dbReference>
<dbReference type="GO" id="GO:0030246">
    <property type="term" value="F:carbohydrate binding"/>
    <property type="evidence" value="ECO:0007669"/>
    <property type="project" value="InterPro"/>
</dbReference>
<dbReference type="PANTHER" id="PTHR42732:SF1">
    <property type="entry name" value="BETA-MANNOSIDASE"/>
    <property type="match status" value="1"/>
</dbReference>
<name>A0A9D1JKL2_9FIRM</name>
<dbReference type="GO" id="GO:0004553">
    <property type="term" value="F:hydrolase activity, hydrolyzing O-glycosyl compounds"/>
    <property type="evidence" value="ECO:0007669"/>
    <property type="project" value="InterPro"/>
</dbReference>
<dbReference type="Pfam" id="PF00703">
    <property type="entry name" value="Glyco_hydro_2"/>
    <property type="match status" value="1"/>
</dbReference>
<dbReference type="InterPro" id="IPR051913">
    <property type="entry name" value="GH2_Domain-Containing"/>
</dbReference>
<evidence type="ECO:0000259" key="6">
    <source>
        <dbReference type="Pfam" id="PF02836"/>
    </source>
</evidence>
<dbReference type="InterPro" id="IPR011013">
    <property type="entry name" value="Gal_mutarotase_sf_dom"/>
</dbReference>
<evidence type="ECO:0000313" key="8">
    <source>
        <dbReference type="Proteomes" id="UP000823935"/>
    </source>
</evidence>
<keyword evidence="2" id="KW-0378">Hydrolase</keyword>
<comment type="similarity">
    <text evidence="1">Belongs to the glycosyl hydrolase 2 family.</text>
</comment>
<dbReference type="InterPro" id="IPR014718">
    <property type="entry name" value="GH-type_carb-bd"/>
</dbReference>
<feature type="region of interest" description="Disordered" evidence="4">
    <location>
        <begin position="538"/>
        <end position="575"/>
    </location>
</feature>
<organism evidence="7 8">
    <name type="scientific">Candidatus Limivivens intestinipullorum</name>
    <dbReference type="NCBI Taxonomy" id="2840858"/>
    <lineage>
        <taxon>Bacteria</taxon>
        <taxon>Bacillati</taxon>
        <taxon>Bacillota</taxon>
        <taxon>Clostridia</taxon>
        <taxon>Lachnospirales</taxon>
        <taxon>Lachnospiraceae</taxon>
        <taxon>Lachnospiraceae incertae sedis</taxon>
        <taxon>Candidatus Limivivens</taxon>
    </lineage>
</organism>
<proteinExistence type="inferred from homology"/>